<reference evidence="7 8" key="1">
    <citation type="submission" date="2016-10" db="EMBL/GenBank/DDBJ databases">
        <authorList>
            <person name="de Groot N.N."/>
        </authorList>
    </citation>
    <scope>NUCLEOTIDE SEQUENCE [LARGE SCALE GENOMIC DNA]</scope>
    <source>
        <strain evidence="7 8">DSM 23142</strain>
    </source>
</reference>
<evidence type="ECO:0000256" key="3">
    <source>
        <dbReference type="ARBA" id="ARBA00023125"/>
    </source>
</evidence>
<evidence type="ECO:0000256" key="1">
    <source>
        <dbReference type="ARBA" id="ARBA00009437"/>
    </source>
</evidence>
<evidence type="ECO:0000313" key="7">
    <source>
        <dbReference type="EMBL" id="SDH05239.1"/>
    </source>
</evidence>
<dbReference type="PROSITE" id="PS50931">
    <property type="entry name" value="HTH_LYSR"/>
    <property type="match status" value="1"/>
</dbReference>
<dbReference type="InterPro" id="IPR036390">
    <property type="entry name" value="WH_DNA-bd_sf"/>
</dbReference>
<dbReference type="OrthoDB" id="3636008at2"/>
<evidence type="ECO:0000313" key="8">
    <source>
        <dbReference type="Proteomes" id="UP000199009"/>
    </source>
</evidence>
<organism evidence="7 8">
    <name type="scientific">Microbacterium pygmaeum</name>
    <dbReference type="NCBI Taxonomy" id="370764"/>
    <lineage>
        <taxon>Bacteria</taxon>
        <taxon>Bacillati</taxon>
        <taxon>Actinomycetota</taxon>
        <taxon>Actinomycetes</taxon>
        <taxon>Micrococcales</taxon>
        <taxon>Microbacteriaceae</taxon>
        <taxon>Microbacterium</taxon>
    </lineage>
</organism>
<dbReference type="RefSeq" id="WP_091489259.1">
    <property type="nucleotide sequence ID" value="NZ_LT629692.1"/>
</dbReference>
<comment type="similarity">
    <text evidence="1">Belongs to the LysR transcriptional regulatory family.</text>
</comment>
<protein>
    <submittedName>
        <fullName evidence="7">Regulatory helix-turn-helix protein, lysR family</fullName>
    </submittedName>
</protein>
<dbReference type="PANTHER" id="PTHR30346">
    <property type="entry name" value="TRANSCRIPTIONAL DUAL REGULATOR HCAR-RELATED"/>
    <property type="match status" value="1"/>
</dbReference>
<dbReference type="GO" id="GO:0003677">
    <property type="term" value="F:DNA binding"/>
    <property type="evidence" value="ECO:0007669"/>
    <property type="project" value="UniProtKB-KW"/>
</dbReference>
<dbReference type="SUPFAM" id="SSF46785">
    <property type="entry name" value="Winged helix' DNA-binding domain"/>
    <property type="match status" value="1"/>
</dbReference>
<dbReference type="PANTHER" id="PTHR30346:SF0">
    <property type="entry name" value="HCA OPERON TRANSCRIPTIONAL ACTIVATOR HCAR"/>
    <property type="match status" value="1"/>
</dbReference>
<name>A0A1G7Z9F5_9MICO</name>
<dbReference type="STRING" id="370764.SAMN04489810_1988"/>
<keyword evidence="8" id="KW-1185">Reference proteome</keyword>
<evidence type="ECO:0000256" key="5">
    <source>
        <dbReference type="SAM" id="MobiDB-lite"/>
    </source>
</evidence>
<keyword evidence="4" id="KW-0804">Transcription</keyword>
<evidence type="ECO:0000256" key="4">
    <source>
        <dbReference type="ARBA" id="ARBA00023163"/>
    </source>
</evidence>
<feature type="domain" description="HTH lysR-type" evidence="6">
    <location>
        <begin position="1"/>
        <end position="59"/>
    </location>
</feature>
<evidence type="ECO:0000259" key="6">
    <source>
        <dbReference type="PROSITE" id="PS50931"/>
    </source>
</evidence>
<dbReference type="EMBL" id="LT629692">
    <property type="protein sequence ID" value="SDH05239.1"/>
    <property type="molecule type" value="Genomic_DNA"/>
</dbReference>
<proteinExistence type="inferred from homology"/>
<dbReference type="InterPro" id="IPR036388">
    <property type="entry name" value="WH-like_DNA-bd_sf"/>
</dbReference>
<dbReference type="Proteomes" id="UP000199009">
    <property type="component" value="Chromosome I"/>
</dbReference>
<dbReference type="GO" id="GO:0032993">
    <property type="term" value="C:protein-DNA complex"/>
    <property type="evidence" value="ECO:0007669"/>
    <property type="project" value="TreeGrafter"/>
</dbReference>
<dbReference type="AlphaFoldDB" id="A0A1G7Z9F5"/>
<keyword evidence="2" id="KW-0805">Transcription regulation</keyword>
<evidence type="ECO:0000256" key="2">
    <source>
        <dbReference type="ARBA" id="ARBA00023015"/>
    </source>
</evidence>
<dbReference type="Gene3D" id="1.10.10.10">
    <property type="entry name" value="Winged helix-like DNA-binding domain superfamily/Winged helix DNA-binding domain"/>
    <property type="match status" value="1"/>
</dbReference>
<gene>
    <name evidence="7" type="ORF">SAMN04489810_1988</name>
</gene>
<dbReference type="InterPro" id="IPR000847">
    <property type="entry name" value="LysR_HTH_N"/>
</dbReference>
<dbReference type="GO" id="GO:0003700">
    <property type="term" value="F:DNA-binding transcription factor activity"/>
    <property type="evidence" value="ECO:0007669"/>
    <property type="project" value="InterPro"/>
</dbReference>
<dbReference type="Pfam" id="PF00126">
    <property type="entry name" value="HTH_1"/>
    <property type="match status" value="1"/>
</dbReference>
<accession>A0A1G7Z9F5</accession>
<sequence>MKILLLRRFVAVVDADLHVPRAAEALGIPLASLHTSLDKLETEVGHPLFTRAKAGWTLTSAGALLLDEARSRIAAAPPPVAAPVGSGGGKAKASKGKGRAPVVKGQPKPFKKRQGR</sequence>
<feature type="region of interest" description="Disordered" evidence="5">
    <location>
        <begin position="76"/>
        <end position="116"/>
    </location>
</feature>
<keyword evidence="3" id="KW-0238">DNA-binding</keyword>